<dbReference type="InterPro" id="IPR029058">
    <property type="entry name" value="AB_hydrolase_fold"/>
</dbReference>
<evidence type="ECO:0000256" key="2">
    <source>
        <dbReference type="ARBA" id="ARBA00022645"/>
    </source>
</evidence>
<keyword evidence="8" id="KW-0325">Glycoprotein</keyword>
<keyword evidence="6" id="KW-0865">Zymogen</keyword>
<evidence type="ECO:0000256" key="8">
    <source>
        <dbReference type="ARBA" id="ARBA00023180"/>
    </source>
</evidence>
<evidence type="ECO:0000256" key="9">
    <source>
        <dbReference type="RuleBase" id="RU361156"/>
    </source>
</evidence>
<reference evidence="11" key="2">
    <citation type="journal article" date="2017" name="Nat. Plants">
        <title>The Aegilops tauschii genome reveals multiple impacts of transposons.</title>
        <authorList>
            <person name="Zhao G."/>
            <person name="Zou C."/>
            <person name="Li K."/>
            <person name="Wang K."/>
            <person name="Li T."/>
            <person name="Gao L."/>
            <person name="Zhang X."/>
            <person name="Wang H."/>
            <person name="Yang Z."/>
            <person name="Liu X."/>
            <person name="Jiang W."/>
            <person name="Mao L."/>
            <person name="Kong X."/>
            <person name="Jiao Y."/>
            <person name="Jia J."/>
        </authorList>
    </citation>
    <scope>NUCLEOTIDE SEQUENCE [LARGE SCALE GENOMIC DNA]</scope>
    <source>
        <strain evidence="11">cv. AL8/78</strain>
    </source>
</reference>
<keyword evidence="3 9" id="KW-0645">Protease</keyword>
<dbReference type="InterPro" id="IPR018202">
    <property type="entry name" value="Ser_caboxypep_ser_AS"/>
</dbReference>
<name>A0A453L0C7_AEGTS</name>
<dbReference type="AlphaFoldDB" id="A0A453L0C7"/>
<dbReference type="Gene3D" id="6.10.250.940">
    <property type="match status" value="1"/>
</dbReference>
<accession>A0A453L0C7</accession>
<evidence type="ECO:0000256" key="1">
    <source>
        <dbReference type="ARBA" id="ARBA00009431"/>
    </source>
</evidence>
<dbReference type="Gene3D" id="3.40.50.1820">
    <property type="entry name" value="alpha/beta hydrolase"/>
    <property type="match status" value="1"/>
</dbReference>
<protein>
    <recommendedName>
        <fullName evidence="9">Carboxypeptidase</fullName>
        <ecNumber evidence="9">3.4.16.-</ecNumber>
    </recommendedName>
</protein>
<dbReference type="PANTHER" id="PTHR11802:SF378">
    <property type="entry name" value="CARBOXYPEPTIDASE"/>
    <property type="match status" value="1"/>
</dbReference>
<comment type="similarity">
    <text evidence="1 9">Belongs to the peptidase S10 family.</text>
</comment>
<dbReference type="PRINTS" id="PR00724">
    <property type="entry name" value="CRBOXYPTASEC"/>
</dbReference>
<dbReference type="InterPro" id="IPR001563">
    <property type="entry name" value="Peptidase_S10"/>
</dbReference>
<dbReference type="Pfam" id="PF00450">
    <property type="entry name" value="Peptidase_S10"/>
    <property type="match status" value="1"/>
</dbReference>
<reference evidence="11" key="1">
    <citation type="journal article" date="2014" name="Science">
        <title>Ancient hybridizations among the ancestral genomes of bread wheat.</title>
        <authorList>
            <consortium name="International Wheat Genome Sequencing Consortium,"/>
            <person name="Marcussen T."/>
            <person name="Sandve S.R."/>
            <person name="Heier L."/>
            <person name="Spannagl M."/>
            <person name="Pfeifer M."/>
            <person name="Jakobsen K.S."/>
            <person name="Wulff B.B."/>
            <person name="Steuernagel B."/>
            <person name="Mayer K.F."/>
            <person name="Olsen O.A."/>
        </authorList>
    </citation>
    <scope>NUCLEOTIDE SEQUENCE [LARGE SCALE GENOMIC DNA]</scope>
    <source>
        <strain evidence="11">cv. AL8/78</strain>
    </source>
</reference>
<dbReference type="PROSITE" id="PS00131">
    <property type="entry name" value="CARBOXYPEPT_SER_SER"/>
    <property type="match status" value="1"/>
</dbReference>
<dbReference type="GO" id="GO:0005773">
    <property type="term" value="C:vacuole"/>
    <property type="evidence" value="ECO:0007669"/>
    <property type="project" value="TreeGrafter"/>
</dbReference>
<keyword evidence="7" id="KW-1015">Disulfide bond</keyword>
<dbReference type="PROSITE" id="PS00560">
    <property type="entry name" value="CARBOXYPEPT_SER_HIS"/>
    <property type="match status" value="1"/>
</dbReference>
<evidence type="ECO:0000256" key="5">
    <source>
        <dbReference type="ARBA" id="ARBA00022801"/>
    </source>
</evidence>
<dbReference type="PANTHER" id="PTHR11802">
    <property type="entry name" value="SERINE PROTEASE FAMILY S10 SERINE CARBOXYPEPTIDASE"/>
    <property type="match status" value="1"/>
</dbReference>
<keyword evidence="5 9" id="KW-0378">Hydrolase</keyword>
<keyword evidence="4" id="KW-0732">Signal</keyword>
<evidence type="ECO:0000313" key="10">
    <source>
        <dbReference type="EnsemblPlants" id="AET5Gv20576600.9"/>
    </source>
</evidence>
<reference evidence="10" key="3">
    <citation type="journal article" date="2017" name="Nature">
        <title>Genome sequence of the progenitor of the wheat D genome Aegilops tauschii.</title>
        <authorList>
            <person name="Luo M.C."/>
            <person name="Gu Y.Q."/>
            <person name="Puiu D."/>
            <person name="Wang H."/>
            <person name="Twardziok S.O."/>
            <person name="Deal K.R."/>
            <person name="Huo N."/>
            <person name="Zhu T."/>
            <person name="Wang L."/>
            <person name="Wang Y."/>
            <person name="McGuire P.E."/>
            <person name="Liu S."/>
            <person name="Long H."/>
            <person name="Ramasamy R.K."/>
            <person name="Rodriguez J.C."/>
            <person name="Van S.L."/>
            <person name="Yuan L."/>
            <person name="Wang Z."/>
            <person name="Xia Z."/>
            <person name="Xiao L."/>
            <person name="Anderson O.D."/>
            <person name="Ouyang S."/>
            <person name="Liang Y."/>
            <person name="Zimin A.V."/>
            <person name="Pertea G."/>
            <person name="Qi P."/>
            <person name="Bennetzen J.L."/>
            <person name="Dai X."/>
            <person name="Dawson M.W."/>
            <person name="Muller H.G."/>
            <person name="Kugler K."/>
            <person name="Rivarola-Duarte L."/>
            <person name="Spannagl M."/>
            <person name="Mayer K.F.X."/>
            <person name="Lu F.H."/>
            <person name="Bevan M.W."/>
            <person name="Leroy P."/>
            <person name="Li P."/>
            <person name="You F.M."/>
            <person name="Sun Q."/>
            <person name="Liu Z."/>
            <person name="Lyons E."/>
            <person name="Wicker T."/>
            <person name="Salzberg S.L."/>
            <person name="Devos K.M."/>
            <person name="Dvorak J."/>
        </authorList>
    </citation>
    <scope>NUCLEOTIDE SEQUENCE [LARGE SCALE GENOMIC DNA]</scope>
    <source>
        <strain evidence="10">cv. AL8/78</strain>
    </source>
</reference>
<evidence type="ECO:0000313" key="11">
    <source>
        <dbReference type="Proteomes" id="UP000015105"/>
    </source>
</evidence>
<dbReference type="Gene3D" id="3.40.50.11320">
    <property type="match status" value="1"/>
</dbReference>
<dbReference type="STRING" id="200361.A0A453L0C7"/>
<proteinExistence type="inferred from homology"/>
<evidence type="ECO:0000256" key="3">
    <source>
        <dbReference type="ARBA" id="ARBA00022670"/>
    </source>
</evidence>
<keyword evidence="11" id="KW-1185">Reference proteome</keyword>
<dbReference type="GO" id="GO:0006508">
    <property type="term" value="P:proteolysis"/>
    <property type="evidence" value="ECO:0007669"/>
    <property type="project" value="UniProtKB-KW"/>
</dbReference>
<dbReference type="EnsemblPlants" id="AET5Gv20576600.9">
    <property type="protein sequence ID" value="AET5Gv20576600.9"/>
    <property type="gene ID" value="AET5Gv20576600"/>
</dbReference>
<reference evidence="10" key="4">
    <citation type="submission" date="2019-03" db="UniProtKB">
        <authorList>
            <consortium name="EnsemblPlants"/>
        </authorList>
    </citation>
    <scope>IDENTIFICATION</scope>
</reference>
<keyword evidence="2 9" id="KW-0121">Carboxypeptidase</keyword>
<reference evidence="10" key="5">
    <citation type="journal article" date="2021" name="G3 (Bethesda)">
        <title>Aegilops tauschii genome assembly Aet v5.0 features greater sequence contiguity and improved annotation.</title>
        <authorList>
            <person name="Wang L."/>
            <person name="Zhu T."/>
            <person name="Rodriguez J.C."/>
            <person name="Deal K.R."/>
            <person name="Dubcovsky J."/>
            <person name="McGuire P.E."/>
            <person name="Lux T."/>
            <person name="Spannagl M."/>
            <person name="Mayer K.F.X."/>
            <person name="Baldrich P."/>
            <person name="Meyers B.C."/>
            <person name="Huo N."/>
            <person name="Gu Y.Q."/>
            <person name="Zhou H."/>
            <person name="Devos K.M."/>
            <person name="Bennetzen J.L."/>
            <person name="Unver T."/>
            <person name="Budak H."/>
            <person name="Gulick P.J."/>
            <person name="Galiba G."/>
            <person name="Kalapos B."/>
            <person name="Nelson D.R."/>
            <person name="Li P."/>
            <person name="You F.M."/>
            <person name="Luo M.C."/>
            <person name="Dvorak J."/>
        </authorList>
    </citation>
    <scope>NUCLEOTIDE SEQUENCE [LARGE SCALE GENOMIC DNA]</scope>
    <source>
        <strain evidence="10">cv. AL8/78</strain>
    </source>
</reference>
<dbReference type="FunFam" id="3.40.50.1820:FF:000573">
    <property type="entry name" value="Carboxypeptidase"/>
    <property type="match status" value="1"/>
</dbReference>
<evidence type="ECO:0000256" key="7">
    <source>
        <dbReference type="ARBA" id="ARBA00023157"/>
    </source>
</evidence>
<dbReference type="Gramene" id="AET5Gv20576600.9">
    <property type="protein sequence ID" value="AET5Gv20576600.9"/>
    <property type="gene ID" value="AET5Gv20576600"/>
</dbReference>
<evidence type="ECO:0000256" key="6">
    <source>
        <dbReference type="ARBA" id="ARBA00023145"/>
    </source>
</evidence>
<dbReference type="InterPro" id="IPR033124">
    <property type="entry name" value="Ser_caboxypep_his_AS"/>
</dbReference>
<dbReference type="EC" id="3.4.16.-" evidence="9"/>
<evidence type="ECO:0000256" key="4">
    <source>
        <dbReference type="ARBA" id="ARBA00022729"/>
    </source>
</evidence>
<dbReference type="GO" id="GO:0004185">
    <property type="term" value="F:serine-type carboxypeptidase activity"/>
    <property type="evidence" value="ECO:0007669"/>
    <property type="project" value="UniProtKB-UniRule"/>
</dbReference>
<dbReference type="Proteomes" id="UP000015105">
    <property type="component" value="Chromosome 5D"/>
</dbReference>
<sequence>MRLFFVPSVQRRTNGGQRDLMSCVPAVGCYSSSCSKHHEGCTKSLAVKQDASQEDQLMRFIESTAKKRQADRVSNPDVTEGPDPWADASSFSHLPTRCPIPLASAKAADKITALPGQPPRVNFDQYAGYVTVNEEYGRELFYYFVEAPYEAASKPLILWLNGGPGCSSLGYGAMMELGPFRVNPDGKTLRRNKHAWNNLANVIFLESPTGVGFSYASNNSDNINKRGDQRTAEDTFVFLLNWLERFPEYKGRDFYIAGESYGGHYVPQLATVITFMSELHRTTFINLHGIFVGNPILDNYKNSEGNLEFLWSHGLISDEIWAGIRANCTFTPKDDGRWCSVLGQASHISGIYPRNIYDPRICLPSAREGYMAGYDPCMEYYVEAYLNTGEVQEALHARTNTNWLACPRTSVPFHYTPGPVSVVPTIRRLVERGLSIWVYSGDLDSTCSITSTRYSVKDLNLPVTTPWRAWYTPDFEVGGYVQQYEGGFTFASVRGAGHLVPSYQPERALVLLYSFLKGRLPPG</sequence>
<dbReference type="SUPFAM" id="SSF53474">
    <property type="entry name" value="alpha/beta-Hydrolases"/>
    <property type="match status" value="1"/>
</dbReference>
<dbReference type="FunFam" id="3.40.50.11320:FF:000001">
    <property type="entry name" value="Carboxypeptidase"/>
    <property type="match status" value="1"/>
</dbReference>
<organism evidence="10 11">
    <name type="scientific">Aegilops tauschii subsp. strangulata</name>
    <name type="common">Goatgrass</name>
    <dbReference type="NCBI Taxonomy" id="200361"/>
    <lineage>
        <taxon>Eukaryota</taxon>
        <taxon>Viridiplantae</taxon>
        <taxon>Streptophyta</taxon>
        <taxon>Embryophyta</taxon>
        <taxon>Tracheophyta</taxon>
        <taxon>Spermatophyta</taxon>
        <taxon>Magnoliopsida</taxon>
        <taxon>Liliopsida</taxon>
        <taxon>Poales</taxon>
        <taxon>Poaceae</taxon>
        <taxon>BOP clade</taxon>
        <taxon>Pooideae</taxon>
        <taxon>Triticodae</taxon>
        <taxon>Triticeae</taxon>
        <taxon>Triticinae</taxon>
        <taxon>Aegilops</taxon>
    </lineage>
</organism>